<dbReference type="GO" id="GO:0110154">
    <property type="term" value="P:RNA decapping"/>
    <property type="evidence" value="ECO:0007669"/>
    <property type="project" value="TreeGrafter"/>
</dbReference>
<dbReference type="Proteomes" id="UP000077098">
    <property type="component" value="Unassembled WGS sequence"/>
</dbReference>
<gene>
    <name evidence="2" type="ORF">A7J57_05720</name>
</gene>
<evidence type="ECO:0000259" key="1">
    <source>
        <dbReference type="Pfam" id="PF00149"/>
    </source>
</evidence>
<dbReference type="Pfam" id="PF00149">
    <property type="entry name" value="Metallophos"/>
    <property type="match status" value="1"/>
</dbReference>
<dbReference type="GO" id="GO:0008803">
    <property type="term" value="F:bis(5'-nucleosyl)-tetraphosphatase (symmetrical) activity"/>
    <property type="evidence" value="ECO:0007669"/>
    <property type="project" value="TreeGrafter"/>
</dbReference>
<dbReference type="InterPro" id="IPR029052">
    <property type="entry name" value="Metallo-depent_PP-like"/>
</dbReference>
<dbReference type="AlphaFoldDB" id="A0A176X7M1"/>
<protein>
    <recommendedName>
        <fullName evidence="1">Calcineurin-like phosphoesterase domain-containing protein</fullName>
    </recommendedName>
</protein>
<comment type="caution">
    <text evidence="2">The sequence shown here is derived from an EMBL/GenBank/DDBJ whole genome shotgun (WGS) entry which is preliminary data.</text>
</comment>
<dbReference type="CDD" id="cd00144">
    <property type="entry name" value="MPP_PPP_family"/>
    <property type="match status" value="1"/>
</dbReference>
<dbReference type="InterPro" id="IPR050126">
    <property type="entry name" value="Ap4A_hydrolase"/>
</dbReference>
<feature type="domain" description="Calcineurin-like phosphoesterase" evidence="1">
    <location>
        <begin position="33"/>
        <end position="217"/>
    </location>
</feature>
<dbReference type="GO" id="GO:0005737">
    <property type="term" value="C:cytoplasm"/>
    <property type="evidence" value="ECO:0007669"/>
    <property type="project" value="TreeGrafter"/>
</dbReference>
<dbReference type="SUPFAM" id="SSF56300">
    <property type="entry name" value="Metallo-dependent phosphatases"/>
    <property type="match status" value="1"/>
</dbReference>
<evidence type="ECO:0000313" key="2">
    <source>
        <dbReference type="EMBL" id="OAE43748.1"/>
    </source>
</evidence>
<reference evidence="2 3" key="1">
    <citation type="submission" date="2016-05" db="EMBL/GenBank/DDBJ databases">
        <authorList>
            <person name="Lavstsen T."/>
            <person name="Jespersen J.S."/>
        </authorList>
    </citation>
    <scope>NUCLEOTIDE SEQUENCE [LARGE SCALE GENOMIC DNA]</scope>
    <source>
        <strain evidence="2 3">KCJ1736</strain>
    </source>
</reference>
<dbReference type="EMBL" id="LXPS01000022">
    <property type="protein sequence ID" value="OAE43748.1"/>
    <property type="molecule type" value="Genomic_DNA"/>
</dbReference>
<dbReference type="PANTHER" id="PTHR42850:SF4">
    <property type="entry name" value="ZINC-DEPENDENT ENDOPOLYPHOSPHATASE"/>
    <property type="match status" value="1"/>
</dbReference>
<dbReference type="GO" id="GO:0016791">
    <property type="term" value="F:phosphatase activity"/>
    <property type="evidence" value="ECO:0007669"/>
    <property type="project" value="TreeGrafter"/>
</dbReference>
<dbReference type="PANTHER" id="PTHR42850">
    <property type="entry name" value="METALLOPHOSPHOESTERASE"/>
    <property type="match status" value="1"/>
</dbReference>
<evidence type="ECO:0000313" key="3">
    <source>
        <dbReference type="Proteomes" id="UP000077098"/>
    </source>
</evidence>
<dbReference type="InterPro" id="IPR004843">
    <property type="entry name" value="Calcineurin-like_PHP"/>
</dbReference>
<accession>A0A176X7M1</accession>
<organism evidence="2 3">
    <name type="scientific">Agrobacterium tumefaciens</name>
    <dbReference type="NCBI Taxonomy" id="358"/>
    <lineage>
        <taxon>Bacteria</taxon>
        <taxon>Pseudomonadati</taxon>
        <taxon>Pseudomonadota</taxon>
        <taxon>Alphaproteobacteria</taxon>
        <taxon>Hyphomicrobiales</taxon>
        <taxon>Rhizobiaceae</taxon>
        <taxon>Rhizobium/Agrobacterium group</taxon>
        <taxon>Agrobacterium</taxon>
        <taxon>Agrobacterium tumefaciens complex</taxon>
    </lineage>
</organism>
<name>A0A176X7M1_AGRTU</name>
<sequence length="254" mass="27614">MVLDRLRSFVRSRTELPQSPRAKLIYDHAPAAIYAIGDVHGRLDLLQAIEDQIVSDAAEFVGEKWIVMLGDYVDRGPKSAGVIDHLLRAPPAGFLRICLAGNHEEIMASFLENPGSKHPWLDLGGFDTLRSYGISPGQRHSRSVLDASIPSEHREFITGLPSLVSIPGYIFVHAGVKRGVPLQQQLDRDLLWMRPTAAGGIGFADAIVVHGHTPVQDIEITNGRINVDTGAYATNKLSAIRISNGTAACLSVIK</sequence>
<dbReference type="Gene3D" id="3.60.21.10">
    <property type="match status" value="1"/>
</dbReference>
<proteinExistence type="predicted"/>
<dbReference type="RefSeq" id="WP_063949754.1">
    <property type="nucleotide sequence ID" value="NZ_LXPS01000022.1"/>
</dbReference>